<evidence type="ECO:0000313" key="6">
    <source>
        <dbReference type="EMBL" id="SZX78614.1"/>
    </source>
</evidence>
<dbReference type="InterPro" id="IPR032675">
    <property type="entry name" value="LRR_dom_sf"/>
</dbReference>
<feature type="domain" description="U2A'/phosphoprotein 32 family A C-terminal" evidence="5">
    <location>
        <begin position="206"/>
        <end position="224"/>
    </location>
</feature>
<keyword evidence="3" id="KW-0677">Repeat</keyword>
<feature type="domain" description="U2A'/phosphoprotein 32 family A C-terminal" evidence="5">
    <location>
        <begin position="860"/>
        <end position="878"/>
    </location>
</feature>
<feature type="compositionally biased region" description="Low complexity" evidence="4">
    <location>
        <begin position="1566"/>
        <end position="1580"/>
    </location>
</feature>
<feature type="compositionally biased region" description="Low complexity" evidence="4">
    <location>
        <begin position="634"/>
        <end position="646"/>
    </location>
</feature>
<dbReference type="Pfam" id="PF13855">
    <property type="entry name" value="LRR_8"/>
    <property type="match status" value="2"/>
</dbReference>
<feature type="region of interest" description="Disordered" evidence="4">
    <location>
        <begin position="1553"/>
        <end position="1602"/>
    </location>
</feature>
<name>A0A383WN48_TETOB</name>
<reference evidence="6 7" key="1">
    <citation type="submission" date="2016-10" db="EMBL/GenBank/DDBJ databases">
        <authorList>
            <person name="Cai Z."/>
        </authorList>
    </citation>
    <scope>NUCLEOTIDE SEQUENCE [LARGE SCALE GENOMIC DNA]</scope>
</reference>
<accession>A0A383WN48</accession>
<feature type="region of interest" description="Disordered" evidence="4">
    <location>
        <begin position="634"/>
        <end position="657"/>
    </location>
</feature>
<proteinExistence type="predicted"/>
<dbReference type="PANTHER" id="PTHR46652:SF3">
    <property type="entry name" value="LEUCINE-RICH REPEAT-CONTAINING PROTEIN 9"/>
    <property type="match status" value="1"/>
</dbReference>
<dbReference type="Pfam" id="PF12799">
    <property type="entry name" value="LRR_4"/>
    <property type="match status" value="1"/>
</dbReference>
<evidence type="ECO:0000313" key="7">
    <source>
        <dbReference type="Proteomes" id="UP000256970"/>
    </source>
</evidence>
<dbReference type="PROSITE" id="PS51450">
    <property type="entry name" value="LRR"/>
    <property type="match status" value="11"/>
</dbReference>
<evidence type="ECO:0000256" key="4">
    <source>
        <dbReference type="SAM" id="MobiDB-lite"/>
    </source>
</evidence>
<dbReference type="Gene3D" id="3.80.10.10">
    <property type="entry name" value="Ribonuclease Inhibitor"/>
    <property type="match status" value="8"/>
</dbReference>
<keyword evidence="2" id="KW-0433">Leucine-rich repeat</keyword>
<evidence type="ECO:0000256" key="1">
    <source>
        <dbReference type="ARBA" id="ARBA00004430"/>
    </source>
</evidence>
<dbReference type="InterPro" id="IPR003591">
    <property type="entry name" value="Leu-rich_rpt_typical-subtyp"/>
</dbReference>
<dbReference type="SMART" id="SM00364">
    <property type="entry name" value="LRR_BAC"/>
    <property type="match status" value="6"/>
</dbReference>
<dbReference type="Pfam" id="PF14580">
    <property type="entry name" value="LRR_9"/>
    <property type="match status" value="1"/>
</dbReference>
<dbReference type="Gene3D" id="3.90.228.10">
    <property type="match status" value="1"/>
</dbReference>
<feature type="compositionally biased region" description="Polar residues" evidence="4">
    <location>
        <begin position="647"/>
        <end position="657"/>
    </location>
</feature>
<dbReference type="STRING" id="3088.A0A383WN48"/>
<feature type="domain" description="U2A'/phosphoprotein 32 family A C-terminal" evidence="5">
    <location>
        <begin position="1383"/>
        <end position="1401"/>
    </location>
</feature>
<comment type="subcellular location">
    <subcellularLocation>
        <location evidence="1">Cytoplasm</location>
        <location evidence="1">Cytoskeleton</location>
        <location evidence="1">Cilium axoneme</location>
    </subcellularLocation>
</comment>
<gene>
    <name evidence="6" type="ORF">BQ4739_LOCUS18935</name>
</gene>
<feature type="domain" description="U2A'/phosphoprotein 32 family A C-terminal" evidence="5">
    <location>
        <begin position="1078"/>
        <end position="1096"/>
    </location>
</feature>
<dbReference type="PANTHER" id="PTHR46652">
    <property type="entry name" value="LEUCINE-RICH REPEAT AND IQ DOMAIN-CONTAINING PROTEIN 1-RELATED"/>
    <property type="match status" value="1"/>
</dbReference>
<dbReference type="EMBL" id="FNXT01001326">
    <property type="protein sequence ID" value="SZX78614.1"/>
    <property type="molecule type" value="Genomic_DNA"/>
</dbReference>
<dbReference type="Proteomes" id="UP000256970">
    <property type="component" value="Unassembled WGS sequence"/>
</dbReference>
<sequence>MEQEEHEGFAALLDANGLTEADADSPSSSVTELEMFLQQYSKMVGLKRFPFLTTLKLIDQCIERIEGLSGCPKLQKLWLMENRISKIEGLAACTGLQELYLYSNRITSITGLDHLTGLKVLWLADNYISSLSGISALQQLQQLNLARNDIGSIGSSLLSHTALTSLNLADNKISNFQDVANLAKLTGLQELCLADPFWGECPVAGLCNYQTFMLYLMPHLSSLDTLLLAAETKAAACATFTKKQLYYNMRIRTMRRAAAGLLRQAKAGCQVVGSRWVSLLSELACAERALDRQLHHAADSQREALQAQLSSIQAAATVVQARQEQLTARLAADAQASAAALEDAVARLQLELSSGGNIRLEEARADEPWLASCQELLRSRLLQAGEPGGVHGITDVQVVSAARIHNRHLRLHIDKLQSSGSGCGSGSSGHEESKRQCTDYLFYGEHPAMPGELMHVVQHGFRPCSNYRQQGLDGAVRLANCVNLADQLRMHVAIEQASSTSGSGGSSGSSNCVLEGQLLVCKVDLGGVLQEAEGAVQISARTGSKLLGKDGLLQPAGCLDGARIEAQQYPSARAVYRVANVAAGSSSSSSSKQVLSQHRMWYVFEPAAVLPEYLVTFRYTVAAGSPLAAAAAASSDNSPLSSNSQAVSNVDGTTNSSMQHEPLLKLCAKPLQPWLVAADQGRQQQQQQQQHEDAASAGLCQQPGAGELQQRCRSLLDAAAATAPKQQLTALTPTALSAFLGGQQLSSLTQLSLHDCGLTSCGSLLGHLPALLSLVLSFNKLTGLDDLLPHGCSACQLTLLDVCHNQISSWQGRWLAGCSRLAVLDASHNSLSEISSLQQLTRSAPQLQQLDLRGNAVQQNKAYQMHVLSDLLQLQQLDGQAVTNPGQPGAVLSADTIRAGATLWHSDTGPVGVPPAAPAMSAAGWQQLLHTLVLEGRGLTSLAGLAAASRLVVASFAANLLTGLQGLQGCGQLQELNVSGNLVTELGELSRMSSLRQLDASGNCISSLLPLAPLTGLSQLSVEGNQLSSLAGLASMTGLLELYAAHNAVADVKEAERLSVLPRLVILYLEGNPLVAAAEDYRHLLLYRLRHLKVLDGAPATAAELATARAKYSGRLTMSFLEEQLGSSCSLTAIRSLDVSGLRIRDVGSVFIRGTPFASLAELVLDDNPISSLAPLAGLTALQVLKLSNSRLADADPSCISFAVPVQAIEQAASSAAVQLQPLLPNLQVLHIAGNGLTSLRPLQLQWLPGLRSLFVSGNELQRLDGLEGLGQLRELVADRNKIRVLEADALASLVRLRELRLEDNAIRSLCITPAAAAAVPSSPSLVAVAGDGSSSSLGGLLPSLCVLQLAGNRLMDMAELDRLALLPGLLEVALAGNPLARKQVYRPMLISRCPQLQVIDSQQVTPQERDYAEEMFALPPADAAPADAAAGLLAAVSDSRGGWAPLTVAAAMSGPSSSSCNGRGAAAGKMSAVLLPAVINYEALAQAMAAGSAGLAVTAAGLSAGGGLQLPGVVSSVPSIQSGVLVLSGSSAFGLEGTSIGLGSSSGRMAGANGSWAGGKQRPVSGGRRTGAAGSAAGGCSPTRRVTGPARVEGSGSPGRGFPARQIVYRGY</sequence>
<dbReference type="SUPFAM" id="SSF52058">
    <property type="entry name" value="L domain-like"/>
    <property type="match status" value="2"/>
</dbReference>
<evidence type="ECO:0000256" key="2">
    <source>
        <dbReference type="ARBA" id="ARBA00022614"/>
    </source>
</evidence>
<dbReference type="SMART" id="SM00446">
    <property type="entry name" value="LRRcap"/>
    <property type="match status" value="4"/>
</dbReference>
<dbReference type="InterPro" id="IPR025875">
    <property type="entry name" value="Leu-rich_rpt_4"/>
</dbReference>
<dbReference type="GO" id="GO:0005930">
    <property type="term" value="C:axoneme"/>
    <property type="evidence" value="ECO:0007669"/>
    <property type="project" value="UniProtKB-SubCell"/>
</dbReference>
<evidence type="ECO:0000259" key="5">
    <source>
        <dbReference type="SMART" id="SM00446"/>
    </source>
</evidence>
<dbReference type="SMART" id="SM00365">
    <property type="entry name" value="LRR_SD22"/>
    <property type="match status" value="9"/>
</dbReference>
<dbReference type="InterPro" id="IPR050836">
    <property type="entry name" value="SDS22/Internalin_LRR"/>
</dbReference>
<dbReference type="InterPro" id="IPR003603">
    <property type="entry name" value="U2A'_phosphoprotein32A_C"/>
</dbReference>
<organism evidence="6 7">
    <name type="scientific">Tetradesmus obliquus</name>
    <name type="common">Green alga</name>
    <name type="synonym">Acutodesmus obliquus</name>
    <dbReference type="NCBI Taxonomy" id="3088"/>
    <lineage>
        <taxon>Eukaryota</taxon>
        <taxon>Viridiplantae</taxon>
        <taxon>Chlorophyta</taxon>
        <taxon>core chlorophytes</taxon>
        <taxon>Chlorophyceae</taxon>
        <taxon>CS clade</taxon>
        <taxon>Sphaeropleales</taxon>
        <taxon>Scenedesmaceae</taxon>
        <taxon>Tetradesmus</taxon>
    </lineage>
</organism>
<evidence type="ECO:0000256" key="3">
    <source>
        <dbReference type="ARBA" id="ARBA00022737"/>
    </source>
</evidence>
<dbReference type="SMART" id="SM00369">
    <property type="entry name" value="LRR_TYP"/>
    <property type="match status" value="14"/>
</dbReference>
<keyword evidence="7" id="KW-1185">Reference proteome</keyword>
<dbReference type="SUPFAM" id="SSF52075">
    <property type="entry name" value="Outer arm dynein light chain 1"/>
    <property type="match status" value="1"/>
</dbReference>
<protein>
    <recommendedName>
        <fullName evidence="5">U2A'/phosphoprotein 32 family A C-terminal domain-containing protein</fullName>
    </recommendedName>
</protein>
<dbReference type="InterPro" id="IPR001611">
    <property type="entry name" value="Leu-rich_rpt"/>
</dbReference>